<dbReference type="SMART" id="SM00408">
    <property type="entry name" value="IGc2"/>
    <property type="match status" value="1"/>
</dbReference>
<feature type="non-terminal residue" evidence="5">
    <location>
        <position position="189"/>
    </location>
</feature>
<dbReference type="GO" id="GO:0008046">
    <property type="term" value="F:axon guidance receptor activity"/>
    <property type="evidence" value="ECO:0007669"/>
    <property type="project" value="TreeGrafter"/>
</dbReference>
<dbReference type="InterPro" id="IPR013783">
    <property type="entry name" value="Ig-like_fold"/>
</dbReference>
<dbReference type="Gene3D" id="2.60.40.10">
    <property type="entry name" value="Immunoglobulins"/>
    <property type="match status" value="1"/>
</dbReference>
<dbReference type="GO" id="GO:0043025">
    <property type="term" value="C:neuronal cell body"/>
    <property type="evidence" value="ECO:0007669"/>
    <property type="project" value="TreeGrafter"/>
</dbReference>
<organism evidence="5 6">
    <name type="scientific">Pristionchus entomophagus</name>
    <dbReference type="NCBI Taxonomy" id="358040"/>
    <lineage>
        <taxon>Eukaryota</taxon>
        <taxon>Metazoa</taxon>
        <taxon>Ecdysozoa</taxon>
        <taxon>Nematoda</taxon>
        <taxon>Chromadorea</taxon>
        <taxon>Rhabditida</taxon>
        <taxon>Rhabditina</taxon>
        <taxon>Diplogasteromorpha</taxon>
        <taxon>Diplogasteroidea</taxon>
        <taxon>Neodiplogasteridae</taxon>
        <taxon>Pristionchus</taxon>
    </lineage>
</organism>
<evidence type="ECO:0000313" key="5">
    <source>
        <dbReference type="EMBL" id="GMS84130.1"/>
    </source>
</evidence>
<evidence type="ECO:0000313" key="6">
    <source>
        <dbReference type="Proteomes" id="UP001432027"/>
    </source>
</evidence>
<evidence type="ECO:0000256" key="3">
    <source>
        <dbReference type="ARBA" id="ARBA00023319"/>
    </source>
</evidence>
<protein>
    <recommendedName>
        <fullName evidence="4">Ig-like domain-containing protein</fullName>
    </recommendedName>
</protein>
<keyword evidence="2" id="KW-1015">Disulfide bond</keyword>
<dbReference type="InterPro" id="IPR050958">
    <property type="entry name" value="Cell_Adh-Cytoskel_Orgn"/>
</dbReference>
<evidence type="ECO:0000259" key="4">
    <source>
        <dbReference type="PROSITE" id="PS50835"/>
    </source>
</evidence>
<proteinExistence type="predicted"/>
<feature type="domain" description="Ig-like" evidence="4">
    <location>
        <begin position="116"/>
        <end position="189"/>
    </location>
</feature>
<feature type="non-terminal residue" evidence="5">
    <location>
        <position position="1"/>
    </location>
</feature>
<dbReference type="Pfam" id="PF07679">
    <property type="entry name" value="I-set"/>
    <property type="match status" value="1"/>
</dbReference>
<dbReference type="GO" id="GO:0030424">
    <property type="term" value="C:axon"/>
    <property type="evidence" value="ECO:0007669"/>
    <property type="project" value="TreeGrafter"/>
</dbReference>
<dbReference type="PANTHER" id="PTHR45080">
    <property type="entry name" value="CONTACTIN 5"/>
    <property type="match status" value="1"/>
</dbReference>
<keyword evidence="1" id="KW-0732">Signal</keyword>
<reference evidence="5" key="1">
    <citation type="submission" date="2023-10" db="EMBL/GenBank/DDBJ databases">
        <title>Genome assembly of Pristionchus species.</title>
        <authorList>
            <person name="Yoshida K."/>
            <person name="Sommer R.J."/>
        </authorList>
    </citation>
    <scope>NUCLEOTIDE SEQUENCE</scope>
    <source>
        <strain evidence="5">RS0144</strain>
    </source>
</reference>
<dbReference type="InterPro" id="IPR007110">
    <property type="entry name" value="Ig-like_dom"/>
</dbReference>
<dbReference type="GO" id="GO:0007156">
    <property type="term" value="P:homophilic cell adhesion via plasma membrane adhesion molecules"/>
    <property type="evidence" value="ECO:0007669"/>
    <property type="project" value="TreeGrafter"/>
</dbReference>
<sequence length="189" mass="21162">SLKIRDQPQKWNSEGRVDVLVILARQLGESHSSDRQSIPVNQSMSSRILYSLLLILLVCVPLLESRGGRRGGKGKGKSNLQFAQVAEFSLIHTTLADNRSAHIVTGSHFSQMFRLGYKLVLICKAKGTPRPTIKWYKEGAEMQPKNNVHYYEKPINENMIWSKLEVDPATMGDQGVYACVANNEYGVMA</sequence>
<dbReference type="CDD" id="cd00096">
    <property type="entry name" value="Ig"/>
    <property type="match status" value="1"/>
</dbReference>
<evidence type="ECO:0000256" key="1">
    <source>
        <dbReference type="ARBA" id="ARBA00022729"/>
    </source>
</evidence>
<accession>A0AAV5SNI4</accession>
<dbReference type="PANTHER" id="PTHR45080:SF8">
    <property type="entry name" value="IG-LIKE DOMAIN-CONTAINING PROTEIN"/>
    <property type="match status" value="1"/>
</dbReference>
<evidence type="ECO:0000256" key="2">
    <source>
        <dbReference type="ARBA" id="ARBA00023157"/>
    </source>
</evidence>
<keyword evidence="6" id="KW-1185">Reference proteome</keyword>
<dbReference type="InterPro" id="IPR036179">
    <property type="entry name" value="Ig-like_dom_sf"/>
</dbReference>
<dbReference type="EMBL" id="BTSX01000002">
    <property type="protein sequence ID" value="GMS84130.1"/>
    <property type="molecule type" value="Genomic_DNA"/>
</dbReference>
<dbReference type="InterPro" id="IPR003598">
    <property type="entry name" value="Ig_sub2"/>
</dbReference>
<dbReference type="AlphaFoldDB" id="A0AAV5SNI4"/>
<gene>
    <name evidence="5" type="ORF">PENTCL1PPCAC_6305</name>
</gene>
<dbReference type="GO" id="GO:0050808">
    <property type="term" value="P:synapse organization"/>
    <property type="evidence" value="ECO:0007669"/>
    <property type="project" value="TreeGrafter"/>
</dbReference>
<dbReference type="GO" id="GO:0005886">
    <property type="term" value="C:plasma membrane"/>
    <property type="evidence" value="ECO:0007669"/>
    <property type="project" value="TreeGrafter"/>
</dbReference>
<dbReference type="PROSITE" id="PS50835">
    <property type="entry name" value="IG_LIKE"/>
    <property type="match status" value="1"/>
</dbReference>
<dbReference type="InterPro" id="IPR013098">
    <property type="entry name" value="Ig_I-set"/>
</dbReference>
<keyword evidence="3" id="KW-0393">Immunoglobulin domain</keyword>
<comment type="caution">
    <text evidence="5">The sequence shown here is derived from an EMBL/GenBank/DDBJ whole genome shotgun (WGS) entry which is preliminary data.</text>
</comment>
<name>A0AAV5SNI4_9BILA</name>
<dbReference type="SUPFAM" id="SSF48726">
    <property type="entry name" value="Immunoglobulin"/>
    <property type="match status" value="1"/>
</dbReference>
<dbReference type="Proteomes" id="UP001432027">
    <property type="component" value="Unassembled WGS sequence"/>
</dbReference>